<sequence length="561" mass="65752">MKLRNIALTLSALVLLSLPTVNAKEEKTEKLTGWQTVNGQQYFYNEDGTKATSSWIDHFYVNKEGKKVVSEFIYDENYKASFFLKADGTFAENQWLEINGKWYYFKAGGYMAKNQWKDRYYLKDNGQMAINEWVYTPEAFYVKADGSYAENQWLEIGTKWYYFKESGFMAKNEWKGNYYLNPNGAMAKQEWIYDDQYKSYFYAKKDGKYAEKEWIQDGGKWYYLLSAGYLATRQWVGDYFVNGSGAMMTKEWLFDPSYQSMFYLNADGRYARNEWVQIDGDWYYFKANGARAEREWVGNYYLGDAGAMATGVVTVGDTKYTFSNSGTIEKQEKVNRGWVQKNGQRYFYNGRSEQVGGSNAKKVIDVSEHNGKIQNWSQVIRDNGIDGVIVRLGYYAYDEDKQLAYNIKELNRLGIPYGVYLYTYAENESDAELEAKHTIKLMEKYHIQPSYPIYYDVENWEYVNKTKAAPKDTKTWVKIVNKYMDTMHKAGYTNVRIYSYRHLLQTRLNHPDILKYVDWVAAYTDALDWNNPHYSGSKGWQYTSSEYLKGISGKVDVSVWY</sequence>
<feature type="repeat" description="Cell wall-binding" evidence="3">
    <location>
        <begin position="272"/>
        <end position="291"/>
    </location>
</feature>
<gene>
    <name evidence="5" type="ORF">HMPREF0446_00530</name>
</gene>
<dbReference type="STRING" id="626369.HMPREF0446_00530"/>
<evidence type="ECO:0000256" key="3">
    <source>
        <dbReference type="PROSITE-ProRule" id="PRU00591"/>
    </source>
</evidence>
<organism evidence="5 6">
    <name type="scientific">Granulicatella elegans ATCC 700633</name>
    <dbReference type="NCBI Taxonomy" id="626369"/>
    <lineage>
        <taxon>Bacteria</taxon>
        <taxon>Bacillati</taxon>
        <taxon>Bacillota</taxon>
        <taxon>Bacilli</taxon>
        <taxon>Lactobacillales</taxon>
        <taxon>Carnobacteriaceae</taxon>
        <taxon>Granulicatella</taxon>
    </lineage>
</organism>
<dbReference type="RefSeq" id="WP_020991330.1">
    <property type="nucleotide sequence ID" value="NZ_KI391971.1"/>
</dbReference>
<dbReference type="HOGENOM" id="CLU_485528_0_0_9"/>
<keyword evidence="4" id="KW-0732">Signal</keyword>
<dbReference type="Pfam" id="PF01473">
    <property type="entry name" value="Choline_bind_1"/>
    <property type="match status" value="4"/>
</dbReference>
<dbReference type="InterPro" id="IPR018337">
    <property type="entry name" value="Cell_wall/Cho-bd_repeat"/>
</dbReference>
<dbReference type="GO" id="GO:0016998">
    <property type="term" value="P:cell wall macromolecule catabolic process"/>
    <property type="evidence" value="ECO:0007669"/>
    <property type="project" value="InterPro"/>
</dbReference>
<accession>D0BKP5</accession>
<keyword evidence="6" id="KW-1185">Reference proteome</keyword>
<dbReference type="PROSITE" id="PS51904">
    <property type="entry name" value="GLYCOSYL_HYDROL_F25_2"/>
    <property type="match status" value="1"/>
</dbReference>
<dbReference type="eggNOG" id="COG3757">
    <property type="taxonomic scope" value="Bacteria"/>
</dbReference>
<evidence type="ECO:0000256" key="2">
    <source>
        <dbReference type="ARBA" id="ARBA00022737"/>
    </source>
</evidence>
<comment type="caution">
    <text evidence="5">The sequence shown here is derived from an EMBL/GenBank/DDBJ whole genome shotgun (WGS) entry which is preliminary data.</text>
</comment>
<dbReference type="Gene3D" id="2.20.120.10">
    <property type="entry name" value="Multimodular pneumococcal cell wall endolysin, domain 3"/>
    <property type="match status" value="2"/>
</dbReference>
<dbReference type="Proteomes" id="UP000002939">
    <property type="component" value="Unassembled WGS sequence"/>
</dbReference>
<keyword evidence="2" id="KW-0677">Repeat</keyword>
<reference evidence="5" key="1">
    <citation type="submission" date="2009-09" db="EMBL/GenBank/DDBJ databases">
        <authorList>
            <consortium name="The Broad Institute Genome Sequencing Platform"/>
            <person name="Ward D."/>
            <person name="Feldgarden M."/>
            <person name="Earl A."/>
            <person name="Young S.K."/>
            <person name="Zeng Q."/>
            <person name="Koehrsen M."/>
            <person name="Alvarado L."/>
            <person name="Berlin A."/>
            <person name="Bochicchio J."/>
            <person name="Borenstein D."/>
            <person name="Chapman S.B."/>
            <person name="Chen Z."/>
            <person name="Engels R."/>
            <person name="Freedman E."/>
            <person name="Gellesch M."/>
            <person name="Goldberg J."/>
            <person name="Griggs A."/>
            <person name="Gujja S."/>
            <person name="Heilman E."/>
            <person name="Heiman D."/>
            <person name="Hepburn T."/>
            <person name="Howarth C."/>
            <person name="Jen D."/>
            <person name="Larson L."/>
            <person name="Lewis B."/>
            <person name="Mehta T."/>
            <person name="Park D."/>
            <person name="Pearson M."/>
            <person name="Roberts A."/>
            <person name="Saif S."/>
            <person name="Shea T."/>
            <person name="Shenoy N."/>
            <person name="Sisk P."/>
            <person name="Stolte C."/>
            <person name="Sykes S."/>
            <person name="Thomson T."/>
            <person name="Walk T."/>
            <person name="White J."/>
            <person name="Yandava C."/>
            <person name="Sibley C.D."/>
            <person name="Field T.R."/>
            <person name="Grinwis M."/>
            <person name="Eshaghurshan C.S."/>
            <person name="Surette M.G."/>
            <person name="Haas B."/>
            <person name="Nusbaum C."/>
            <person name="Birren B."/>
        </authorList>
    </citation>
    <scope>NUCLEOTIDE SEQUENCE [LARGE SCALE GENOMIC DNA]</scope>
    <source>
        <strain evidence="5">ATCC 700633</strain>
    </source>
</reference>
<proteinExistence type="inferred from homology"/>
<dbReference type="GO" id="GO:0009253">
    <property type="term" value="P:peptidoglycan catabolic process"/>
    <property type="evidence" value="ECO:0007669"/>
    <property type="project" value="InterPro"/>
</dbReference>
<comment type="similarity">
    <text evidence="1">Belongs to the glycosyl hydrolase 25 family.</text>
</comment>
<dbReference type="InterPro" id="IPR017853">
    <property type="entry name" value="GH"/>
</dbReference>
<feature type="repeat" description="Cell wall-binding" evidence="3">
    <location>
        <begin position="31"/>
        <end position="50"/>
    </location>
</feature>
<dbReference type="GO" id="GO:0016052">
    <property type="term" value="P:carbohydrate catabolic process"/>
    <property type="evidence" value="ECO:0007669"/>
    <property type="project" value="TreeGrafter"/>
</dbReference>
<dbReference type="OrthoDB" id="9761531at2"/>
<evidence type="ECO:0000313" key="5">
    <source>
        <dbReference type="EMBL" id="EEW93648.2"/>
    </source>
</evidence>
<dbReference type="SUPFAM" id="SSF69360">
    <property type="entry name" value="Cell wall binding repeat"/>
    <property type="match status" value="2"/>
</dbReference>
<dbReference type="InterPro" id="IPR002053">
    <property type="entry name" value="Glyco_hydro_25"/>
</dbReference>
<dbReference type="AlphaFoldDB" id="D0BKP5"/>
<dbReference type="SUPFAM" id="SSF51445">
    <property type="entry name" value="(Trans)glycosidases"/>
    <property type="match status" value="1"/>
</dbReference>
<evidence type="ECO:0000313" key="6">
    <source>
        <dbReference type="Proteomes" id="UP000002939"/>
    </source>
</evidence>
<feature type="chain" id="PRO_5003006073" evidence="4">
    <location>
        <begin position="24"/>
        <end position="561"/>
    </location>
</feature>
<dbReference type="Pfam" id="PF19085">
    <property type="entry name" value="Choline_bind_2"/>
    <property type="match status" value="2"/>
</dbReference>
<evidence type="ECO:0000256" key="1">
    <source>
        <dbReference type="ARBA" id="ARBA00010646"/>
    </source>
</evidence>
<dbReference type="PANTHER" id="PTHR34135:SF2">
    <property type="entry name" value="LYSOZYME"/>
    <property type="match status" value="1"/>
</dbReference>
<dbReference type="Gene3D" id="3.20.20.80">
    <property type="entry name" value="Glycosidases"/>
    <property type="match status" value="1"/>
</dbReference>
<dbReference type="Gene3D" id="2.10.270.10">
    <property type="entry name" value="Cholin Binding"/>
    <property type="match status" value="3"/>
</dbReference>
<feature type="repeat" description="Cell wall-binding" evidence="3">
    <location>
        <begin position="150"/>
        <end position="169"/>
    </location>
</feature>
<feature type="signal peptide" evidence="4">
    <location>
        <begin position="1"/>
        <end position="23"/>
    </location>
</feature>
<name>D0BKP5_9LACT</name>
<dbReference type="PROSITE" id="PS51170">
    <property type="entry name" value="CW"/>
    <property type="match status" value="4"/>
</dbReference>
<dbReference type="EMBL" id="ACRF02000013">
    <property type="protein sequence ID" value="EEW93648.2"/>
    <property type="molecule type" value="Genomic_DNA"/>
</dbReference>
<feature type="repeat" description="Cell wall-binding" evidence="3">
    <location>
        <begin position="92"/>
        <end position="111"/>
    </location>
</feature>
<evidence type="ECO:0000256" key="4">
    <source>
        <dbReference type="SAM" id="SignalP"/>
    </source>
</evidence>
<dbReference type="eggNOG" id="COG5263">
    <property type="taxonomic scope" value="Bacteria"/>
</dbReference>
<reference evidence="5" key="2">
    <citation type="submission" date="2011-10" db="EMBL/GenBank/DDBJ databases">
        <title>The Genome Sequence of Granulicatella elegans ATCC 700633.</title>
        <authorList>
            <consortium name="The Broad Institute Genome Sequencing Platform"/>
            <consortium name="The Broad Institute Genome Sequencing Center for Infectious Disease"/>
            <person name="Earl A."/>
            <person name="Ward D."/>
            <person name="Feldgarden M."/>
            <person name="Gevers D."/>
            <person name="Sibley C.D."/>
            <person name="Field T.R."/>
            <person name="Grinwis M."/>
            <person name="Eshaghurshan C.S."/>
            <person name="Surette M.G."/>
            <person name="Young S.K."/>
            <person name="Zeng Q."/>
            <person name="Gargeya S."/>
            <person name="Fitzgerald M."/>
            <person name="Haas B."/>
            <person name="Abouelleil A."/>
            <person name="Alvarado L."/>
            <person name="Arachchi H.M."/>
            <person name="Berlin A."/>
            <person name="Brown A."/>
            <person name="Chapman S.B."/>
            <person name="Chen Z."/>
            <person name="Dunbar C."/>
            <person name="Freedman E."/>
            <person name="Gearin G."/>
            <person name="Goldberg J."/>
            <person name="Griggs A."/>
            <person name="Gujja S."/>
            <person name="Heiman D."/>
            <person name="Howarth C."/>
            <person name="Larson L."/>
            <person name="Lui A."/>
            <person name="MacDonald P.J.P."/>
            <person name="Montmayeur A."/>
            <person name="Murphy C."/>
            <person name="Neiman D."/>
            <person name="Pearson M."/>
            <person name="Priest M."/>
            <person name="Roberts A."/>
            <person name="Saif S."/>
            <person name="Shea T."/>
            <person name="Shenoy N."/>
            <person name="Sisk P."/>
            <person name="Stolte C."/>
            <person name="Sykes S."/>
            <person name="Wortman J."/>
            <person name="Nusbaum C."/>
            <person name="Birren B."/>
        </authorList>
    </citation>
    <scope>NUCLEOTIDE SEQUENCE [LARGE SCALE GENOMIC DNA]</scope>
    <source>
        <strain evidence="5">ATCC 700633</strain>
    </source>
</reference>
<dbReference type="Pfam" id="PF01183">
    <property type="entry name" value="Glyco_hydro_25"/>
    <property type="match status" value="1"/>
</dbReference>
<dbReference type="PANTHER" id="PTHR34135">
    <property type="entry name" value="LYSOZYME"/>
    <property type="match status" value="1"/>
</dbReference>
<protein>
    <submittedName>
        <fullName evidence="5">Uncharacterized protein</fullName>
    </submittedName>
</protein>
<dbReference type="GO" id="GO:0003796">
    <property type="term" value="F:lysozyme activity"/>
    <property type="evidence" value="ECO:0007669"/>
    <property type="project" value="InterPro"/>
</dbReference>